<dbReference type="GO" id="GO:0009986">
    <property type="term" value="C:cell surface"/>
    <property type="evidence" value="ECO:0007669"/>
    <property type="project" value="InterPro"/>
</dbReference>
<dbReference type="PANTHER" id="PTHR21700">
    <property type="entry name" value="TRANSTHYRETIN-LIKE FAMILY PROTEIN-RELATED"/>
    <property type="match status" value="1"/>
</dbReference>
<dbReference type="AlphaFoldDB" id="A0A368F8D5"/>
<dbReference type="OrthoDB" id="5782901at2759"/>
<keyword evidence="4 5" id="KW-0732">Signal</keyword>
<evidence type="ECO:0000256" key="5">
    <source>
        <dbReference type="SAM" id="SignalP"/>
    </source>
</evidence>
<evidence type="ECO:0000256" key="3">
    <source>
        <dbReference type="ARBA" id="ARBA00022525"/>
    </source>
</evidence>
<accession>A0A368F8D5</accession>
<protein>
    <submittedName>
        <fullName evidence="6">Transthyretin-like family protein</fullName>
    </submittedName>
</protein>
<comment type="caution">
    <text evidence="6">The sequence shown here is derived from an EMBL/GenBank/DDBJ whole genome shotgun (WGS) entry which is preliminary data.</text>
</comment>
<keyword evidence="7" id="KW-1185">Reference proteome</keyword>
<evidence type="ECO:0000313" key="7">
    <source>
        <dbReference type="Proteomes" id="UP000252519"/>
    </source>
</evidence>
<evidence type="ECO:0000256" key="4">
    <source>
        <dbReference type="ARBA" id="ARBA00022729"/>
    </source>
</evidence>
<dbReference type="GO" id="GO:0005576">
    <property type="term" value="C:extracellular region"/>
    <property type="evidence" value="ECO:0007669"/>
    <property type="project" value="UniProtKB-SubCell"/>
</dbReference>
<dbReference type="Proteomes" id="UP000252519">
    <property type="component" value="Unassembled WGS sequence"/>
</dbReference>
<evidence type="ECO:0000256" key="2">
    <source>
        <dbReference type="ARBA" id="ARBA00010112"/>
    </source>
</evidence>
<comment type="similarity">
    <text evidence="2">Belongs to the nematode transthyretin-like family.</text>
</comment>
<comment type="subcellular location">
    <subcellularLocation>
        <location evidence="1">Secreted</location>
    </subcellularLocation>
</comment>
<name>A0A368F8D5_ANCCA</name>
<dbReference type="EMBL" id="JOJR01004974">
    <property type="protein sequence ID" value="RCN27105.1"/>
    <property type="molecule type" value="Genomic_DNA"/>
</dbReference>
<gene>
    <name evidence="6" type="ORF">ANCCAN_27162</name>
</gene>
<dbReference type="InterPro" id="IPR001534">
    <property type="entry name" value="Transthyretin-like"/>
</dbReference>
<feature type="signal peptide" evidence="5">
    <location>
        <begin position="1"/>
        <end position="15"/>
    </location>
</feature>
<dbReference type="Gene3D" id="2.60.40.3330">
    <property type="match status" value="1"/>
</dbReference>
<dbReference type="InterPro" id="IPR038479">
    <property type="entry name" value="Transthyretin-like_sf"/>
</dbReference>
<keyword evidence="3" id="KW-0964">Secreted</keyword>
<evidence type="ECO:0000313" key="6">
    <source>
        <dbReference type="EMBL" id="RCN27105.1"/>
    </source>
</evidence>
<organism evidence="6 7">
    <name type="scientific">Ancylostoma caninum</name>
    <name type="common">Dog hookworm</name>
    <dbReference type="NCBI Taxonomy" id="29170"/>
    <lineage>
        <taxon>Eukaryota</taxon>
        <taxon>Metazoa</taxon>
        <taxon>Ecdysozoa</taxon>
        <taxon>Nematoda</taxon>
        <taxon>Chromadorea</taxon>
        <taxon>Rhabditida</taxon>
        <taxon>Rhabditina</taxon>
        <taxon>Rhabditomorpha</taxon>
        <taxon>Strongyloidea</taxon>
        <taxon>Ancylostomatidae</taxon>
        <taxon>Ancylostomatinae</taxon>
        <taxon>Ancylostoma</taxon>
    </lineage>
</organism>
<reference evidence="6 7" key="1">
    <citation type="submission" date="2014-10" db="EMBL/GenBank/DDBJ databases">
        <title>Draft genome of the hookworm Ancylostoma caninum.</title>
        <authorList>
            <person name="Mitreva M."/>
        </authorList>
    </citation>
    <scope>NUCLEOTIDE SEQUENCE [LARGE SCALE GENOMIC DNA]</scope>
    <source>
        <strain evidence="6 7">Baltimore</strain>
    </source>
</reference>
<feature type="chain" id="PRO_5016603414" evidence="5">
    <location>
        <begin position="16"/>
        <end position="102"/>
    </location>
</feature>
<dbReference type="Pfam" id="PF01060">
    <property type="entry name" value="TTR-52"/>
    <property type="match status" value="1"/>
</dbReference>
<sequence length="102" mass="11629">MRAVIFLLLMSSCYGINFYQSVGVKGILRCDGKAAKDIEVKLYDEDLIGDSFMAKARTDRNGAFKLWGTDMDLRSDIDPVLDIHHRCKYRGKEVGIHLTSEW</sequence>
<proteinExistence type="inferred from homology"/>
<evidence type="ECO:0000256" key="1">
    <source>
        <dbReference type="ARBA" id="ARBA00004613"/>
    </source>
</evidence>